<accession>A0A1I3F1L5</accession>
<evidence type="ECO:0000313" key="3">
    <source>
        <dbReference type="Proteomes" id="UP000199518"/>
    </source>
</evidence>
<feature type="region of interest" description="Disordered" evidence="1">
    <location>
        <begin position="189"/>
        <end position="219"/>
    </location>
</feature>
<feature type="region of interest" description="Disordered" evidence="1">
    <location>
        <begin position="231"/>
        <end position="262"/>
    </location>
</feature>
<dbReference type="EMBL" id="FOQD01000005">
    <property type="protein sequence ID" value="SFI05129.1"/>
    <property type="molecule type" value="Genomic_DNA"/>
</dbReference>
<protein>
    <recommendedName>
        <fullName evidence="4">YacP-like NYN domain-containing protein</fullName>
    </recommendedName>
</protein>
<dbReference type="Pfam" id="PF05991">
    <property type="entry name" value="NYN_YacP"/>
    <property type="match status" value="1"/>
</dbReference>
<dbReference type="Proteomes" id="UP000199518">
    <property type="component" value="Unassembled WGS sequence"/>
</dbReference>
<organism evidence="2 3">
    <name type="scientific">Planctomicrobium piriforme</name>
    <dbReference type="NCBI Taxonomy" id="1576369"/>
    <lineage>
        <taxon>Bacteria</taxon>
        <taxon>Pseudomonadati</taxon>
        <taxon>Planctomycetota</taxon>
        <taxon>Planctomycetia</taxon>
        <taxon>Planctomycetales</taxon>
        <taxon>Planctomycetaceae</taxon>
        <taxon>Planctomicrobium</taxon>
    </lineage>
</organism>
<sequence>MAVELIIDGYNLLHLAGLARAKYRPGQFEQARDRLLKRLLLSMTEAERAHTTIVFDAQYAEQADRRTTVIHGMQVVFSPRGRQADDLIEDMLCSIPNTRQVRVVSSDRRLRRAARAVKAGYIDSDSFLVELDARREKSERSVNSPATAPPPPVNRPAVKPLSKPAEPWPSEFADLDLAEIERSVQAELDAARPTPTVAPTPVITPSKPVAKPQPQTTSLESELLSAAQLLNDPNHKPQRVVPGPPDAKPKVATAPPAVPPAELSFWEQRIAELGQEDDGRPRRR</sequence>
<dbReference type="InterPro" id="IPR010298">
    <property type="entry name" value="YacP-like"/>
</dbReference>
<gene>
    <name evidence="2" type="ORF">SAMN05421753_10541</name>
</gene>
<name>A0A1I3F1L5_9PLAN</name>
<keyword evidence="3" id="KW-1185">Reference proteome</keyword>
<proteinExistence type="predicted"/>
<evidence type="ECO:0000313" key="2">
    <source>
        <dbReference type="EMBL" id="SFI05129.1"/>
    </source>
</evidence>
<dbReference type="OrthoDB" id="286832at2"/>
<evidence type="ECO:0000256" key="1">
    <source>
        <dbReference type="SAM" id="MobiDB-lite"/>
    </source>
</evidence>
<dbReference type="PANTHER" id="PTHR34547">
    <property type="entry name" value="YACP-LIKE NYN DOMAIN PROTEIN"/>
    <property type="match status" value="1"/>
</dbReference>
<dbReference type="PANTHER" id="PTHR34547:SF1">
    <property type="entry name" value="YACP-LIKE NYN DOMAIN PROTEIN"/>
    <property type="match status" value="1"/>
</dbReference>
<reference evidence="3" key="1">
    <citation type="submission" date="2016-10" db="EMBL/GenBank/DDBJ databases">
        <authorList>
            <person name="Varghese N."/>
            <person name="Submissions S."/>
        </authorList>
    </citation>
    <scope>NUCLEOTIDE SEQUENCE [LARGE SCALE GENOMIC DNA]</scope>
    <source>
        <strain evidence="3">DSM 26348</strain>
    </source>
</reference>
<evidence type="ECO:0008006" key="4">
    <source>
        <dbReference type="Google" id="ProtNLM"/>
    </source>
</evidence>
<dbReference type="AlphaFoldDB" id="A0A1I3F1L5"/>
<feature type="region of interest" description="Disordered" evidence="1">
    <location>
        <begin position="135"/>
        <end position="169"/>
    </location>
</feature>
<dbReference type="RefSeq" id="WP_092048892.1">
    <property type="nucleotide sequence ID" value="NZ_FOQD01000005.1"/>
</dbReference>
<feature type="compositionally biased region" description="Low complexity" evidence="1">
    <location>
        <begin position="193"/>
        <end position="205"/>
    </location>
</feature>
<dbReference type="STRING" id="1576369.SAMN05421753_10541"/>